<sequence length="875" mass="94726">MLANSSLNTKVILSASIIGSLAALVIGIVIYNTSIVPIQQKEKTRVIKQMTTYINDQINLKIQAGILGSTSLSIQKSLADALEVEERAEVVPLLASIRDRFKNQTNYKNIQTQLITADGRSLVKSWDTDSYGQDLSSNPLIKSAKKDKQAFGSLAIGARGVSVIAISPVIKEGEMLGMVAMIQGLASVRKAFTKDLNGQWLLLVDRDYIKQRYGSMPIIEKNTPFTDKYIVANDKWFPKEVIDFAKSAFQPIDGTNESVYSHADKMLIDIPALDEENKVFGRHIFMIDKADYEAPIDAAVSAAKISLAGIVLAILLVTISIVIVVGRLVIKPLTKVQQNTDKILNSGDFSIRNEVNANDEVGKTSAAINQLLEQIGKALNEANHTVHAISQGDFSSRISSDYQGDLETLKNGINSSTETISSVMENLSNAMVAMRDGNYNTQIQMGDSKGRYRDMLQNAQQAFNETNLVISEINSVMMAMQQGNFNERVNIEAKGDLNTLKTHINESMQSLNSAINDIVKVVTAMSAGDLTQNITNQYQGDLLQLKEATNQSISTLSAIVSEAIQAGIVVNNEANSLSSDSEVLSEKVQQQAAAIEETSATMEEMNAAVQNNTQNAIQASEVVEKVQGESEQASEVMNRTIEAMNSIQDSSNEIADIVTLIDSIAFQTNLLALNAAVEAARAGEHGRGFAVVAGEVRALAQKSADAAKDIKTLIDSSVHRIDQGTKLASESGDVLREITQSINDVSVMIHQINSASQEQAEGVSQVYQAISDIDSATQSNASLVDKTSSSANNMKQQASDLNRSMSFFKTNNVNSNYIAPKSTHSPSSSLSTDKSVKKESLPAPSRVESQTTPKTASVTKPVASQSQDSDEWSEF</sequence>
<dbReference type="PANTHER" id="PTHR43531">
    <property type="entry name" value="PROTEIN ICFG"/>
    <property type="match status" value="1"/>
</dbReference>
<reference evidence="10" key="1">
    <citation type="journal article" date="2022" name="Arch. Microbiol.">
        <title>Thiomicrorhabdus immobilis sp. nov., a mesophilic sulfur-oxidizing bacterium isolated from sediment of a brackish lake in northern Japan.</title>
        <authorList>
            <person name="Kojima H."/>
            <person name="Mochizuki J."/>
            <person name="Kanda M."/>
            <person name="Watanabe T."/>
            <person name="Fukui M."/>
        </authorList>
    </citation>
    <scope>NUCLEOTIDE SEQUENCE</scope>
    <source>
        <strain evidence="10">Am19</strain>
    </source>
</reference>
<feature type="domain" description="HAMP" evidence="9">
    <location>
        <begin position="509"/>
        <end position="561"/>
    </location>
</feature>
<evidence type="ECO:0000256" key="3">
    <source>
        <dbReference type="ARBA" id="ARBA00029447"/>
    </source>
</evidence>
<dbReference type="Gene3D" id="1.10.287.950">
    <property type="entry name" value="Methyl-accepting chemotaxis protein"/>
    <property type="match status" value="1"/>
</dbReference>
<evidence type="ECO:0000256" key="6">
    <source>
        <dbReference type="SAM" id="Phobius"/>
    </source>
</evidence>
<evidence type="ECO:0000259" key="7">
    <source>
        <dbReference type="PROSITE" id="PS50111"/>
    </source>
</evidence>
<dbReference type="Gene3D" id="6.10.340.10">
    <property type="match status" value="1"/>
</dbReference>
<name>A0ABM7MDG3_9GAMM</name>
<dbReference type="SMART" id="SM00304">
    <property type="entry name" value="HAMP"/>
    <property type="match status" value="2"/>
</dbReference>
<dbReference type="InterPro" id="IPR004089">
    <property type="entry name" value="MCPsignal_dom"/>
</dbReference>
<feature type="transmembrane region" description="Helical" evidence="6">
    <location>
        <begin position="307"/>
        <end position="330"/>
    </location>
</feature>
<dbReference type="PROSITE" id="PS50111">
    <property type="entry name" value="CHEMOTAXIS_TRANSDUC_2"/>
    <property type="match status" value="1"/>
</dbReference>
<dbReference type="PANTHER" id="PTHR43531:SF11">
    <property type="entry name" value="METHYL-ACCEPTING CHEMOTAXIS PROTEIN 3"/>
    <property type="match status" value="1"/>
</dbReference>
<evidence type="ECO:0000313" key="10">
    <source>
        <dbReference type="EMBL" id="BCN93466.1"/>
    </source>
</evidence>
<dbReference type="Proteomes" id="UP001054820">
    <property type="component" value="Chromosome"/>
</dbReference>
<dbReference type="Pfam" id="PF00015">
    <property type="entry name" value="MCPsignal"/>
    <property type="match status" value="1"/>
</dbReference>
<dbReference type="InterPro" id="IPR029151">
    <property type="entry name" value="Sensor-like_sf"/>
</dbReference>
<dbReference type="EMBL" id="AP024202">
    <property type="protein sequence ID" value="BCN93466.1"/>
    <property type="molecule type" value="Genomic_DNA"/>
</dbReference>
<dbReference type="CDD" id="cd11386">
    <property type="entry name" value="MCP_signal"/>
    <property type="match status" value="1"/>
</dbReference>
<dbReference type="InterPro" id="IPR000727">
    <property type="entry name" value="T_SNARE_dom"/>
</dbReference>
<feature type="region of interest" description="Disordered" evidence="5">
    <location>
        <begin position="818"/>
        <end position="875"/>
    </location>
</feature>
<organism evidence="10 11">
    <name type="scientific">Thiomicrorhabdus immobilis</name>
    <dbReference type="NCBI Taxonomy" id="2791037"/>
    <lineage>
        <taxon>Bacteria</taxon>
        <taxon>Pseudomonadati</taxon>
        <taxon>Pseudomonadota</taxon>
        <taxon>Gammaproteobacteria</taxon>
        <taxon>Thiotrichales</taxon>
        <taxon>Piscirickettsiaceae</taxon>
        <taxon>Thiomicrorhabdus</taxon>
    </lineage>
</organism>
<proteinExistence type="inferred from homology"/>
<dbReference type="PROSITE" id="PS50192">
    <property type="entry name" value="T_SNARE"/>
    <property type="match status" value="1"/>
</dbReference>
<accession>A0ABM7MDG3</accession>
<dbReference type="SUPFAM" id="SSF58104">
    <property type="entry name" value="Methyl-accepting chemotaxis protein (MCP) signaling domain"/>
    <property type="match status" value="1"/>
</dbReference>
<feature type="domain" description="HAMP" evidence="9">
    <location>
        <begin position="381"/>
        <end position="425"/>
    </location>
</feature>
<dbReference type="Pfam" id="PF18947">
    <property type="entry name" value="HAMP_2"/>
    <property type="match status" value="2"/>
</dbReference>
<dbReference type="Pfam" id="PF14827">
    <property type="entry name" value="dCache_3"/>
    <property type="match status" value="1"/>
</dbReference>
<evidence type="ECO:0008006" key="12">
    <source>
        <dbReference type="Google" id="ProtNLM"/>
    </source>
</evidence>
<dbReference type="InterPro" id="IPR029150">
    <property type="entry name" value="dCache_3"/>
</dbReference>
<feature type="transmembrane region" description="Helical" evidence="6">
    <location>
        <begin position="12"/>
        <end position="31"/>
    </location>
</feature>
<dbReference type="RefSeq" id="WP_237260608.1">
    <property type="nucleotide sequence ID" value="NZ_AP024202.1"/>
</dbReference>
<keyword evidence="6" id="KW-0812">Transmembrane</keyword>
<dbReference type="CDD" id="cd06225">
    <property type="entry name" value="HAMP"/>
    <property type="match status" value="1"/>
</dbReference>
<dbReference type="InterPro" id="IPR003660">
    <property type="entry name" value="HAMP_dom"/>
</dbReference>
<keyword evidence="11" id="KW-1185">Reference proteome</keyword>
<evidence type="ECO:0000256" key="2">
    <source>
        <dbReference type="ARBA" id="ARBA00023224"/>
    </source>
</evidence>
<dbReference type="SUPFAM" id="SSF103190">
    <property type="entry name" value="Sensory domain-like"/>
    <property type="match status" value="1"/>
</dbReference>
<feature type="compositionally biased region" description="Polar residues" evidence="5">
    <location>
        <begin position="847"/>
        <end position="867"/>
    </location>
</feature>
<evidence type="ECO:0000259" key="9">
    <source>
        <dbReference type="PROSITE" id="PS50885"/>
    </source>
</evidence>
<keyword evidence="6" id="KW-1133">Transmembrane helix</keyword>
<dbReference type="InterPro" id="IPR051310">
    <property type="entry name" value="MCP_chemotaxis"/>
</dbReference>
<dbReference type="InterPro" id="IPR004090">
    <property type="entry name" value="Chemotax_Me-accpt_rcpt"/>
</dbReference>
<dbReference type="SMART" id="SM00283">
    <property type="entry name" value="MA"/>
    <property type="match status" value="1"/>
</dbReference>
<keyword evidence="2 4" id="KW-0807">Transducer</keyword>
<protein>
    <recommendedName>
        <fullName evidence="12">Methyl-accepting chemotaxis protein</fullName>
    </recommendedName>
</protein>
<keyword evidence="1" id="KW-0145">Chemotaxis</keyword>
<dbReference type="Gene3D" id="1.20.120.1530">
    <property type="match status" value="1"/>
</dbReference>
<keyword evidence="6" id="KW-0472">Membrane</keyword>
<dbReference type="PRINTS" id="PR00260">
    <property type="entry name" value="CHEMTRNSDUCR"/>
</dbReference>
<feature type="domain" description="Methyl-accepting transducer" evidence="7">
    <location>
        <begin position="566"/>
        <end position="795"/>
    </location>
</feature>
<dbReference type="PROSITE" id="PS50885">
    <property type="entry name" value="HAMP"/>
    <property type="match status" value="3"/>
</dbReference>
<evidence type="ECO:0000256" key="5">
    <source>
        <dbReference type="SAM" id="MobiDB-lite"/>
    </source>
</evidence>
<feature type="domain" description="T-SNARE coiled-coil homology" evidence="8">
    <location>
        <begin position="725"/>
        <end position="787"/>
    </location>
</feature>
<gene>
    <name evidence="10" type="ORF">THMIRHAM_12510</name>
</gene>
<evidence type="ECO:0000259" key="8">
    <source>
        <dbReference type="PROSITE" id="PS50192"/>
    </source>
</evidence>
<feature type="domain" description="HAMP" evidence="9">
    <location>
        <begin position="327"/>
        <end position="380"/>
    </location>
</feature>
<evidence type="ECO:0000313" key="11">
    <source>
        <dbReference type="Proteomes" id="UP001054820"/>
    </source>
</evidence>
<comment type="similarity">
    <text evidence="3">Belongs to the methyl-accepting chemotaxis (MCP) protein family.</text>
</comment>
<evidence type="ECO:0000256" key="4">
    <source>
        <dbReference type="PROSITE-ProRule" id="PRU00284"/>
    </source>
</evidence>
<evidence type="ECO:0000256" key="1">
    <source>
        <dbReference type="ARBA" id="ARBA00022500"/>
    </source>
</evidence>
<feature type="compositionally biased region" description="Low complexity" evidence="5">
    <location>
        <begin position="821"/>
        <end position="833"/>
    </location>
</feature>